<reference evidence="7 8" key="1">
    <citation type="submission" date="2016-12" db="EMBL/GenBank/DDBJ databases">
        <authorList>
            <person name="Song W.-J."/>
            <person name="Kurnit D.M."/>
        </authorList>
    </citation>
    <scope>NUCLEOTIDE SEQUENCE [LARGE SCALE GENOMIC DNA]</scope>
    <source>
        <strain evidence="7 8">DSM 18488</strain>
    </source>
</reference>
<dbReference type="GO" id="GO:0030655">
    <property type="term" value="P:beta-lactam antibiotic catabolic process"/>
    <property type="evidence" value="ECO:0007669"/>
    <property type="project" value="InterPro"/>
</dbReference>
<dbReference type="OrthoDB" id="9784149at2"/>
<sequence length="549" mass="61883">MSIKLLSVRYFLAAFLLVLVATASAFGAAERYDLVYIWDKDIESVLDYKDQLEELFDDDVSNRLKIVGKGDEYGVIYDTNGSARDVMQEFARHGEILRKAGLKEAWAIKDEGYHRLYNVSYGLGPHRDSLKKTYDLIYKYLGKDVGKNLYIEKTNANNYTLIYRKRGDRIETMEIATAHAKLLKKLKIRTSITPENNNEIVYGESSLLNDSGETLVASDEGAKDGQAEESSVEAASNDATNSEETSTSAAANENTPEEIVVLTKSTVKNIVAAKKGKADKRASELAGENSATSFERNVEQLIKRLRSSGKIRSDEKTGWMVYDLENDRNLVNINANQVFQAASMIKPFVALAYFHQVKRGKLKYGSKSRQMMEAMIQRSSNTATNWVMRQVGGPAACEKILLANYRHIFKNTNIQEYIPAGGRTYRNSALPSDYIRFLRALWNNELPYDKEIRRIMALPGRDRLYHGTAIPQGTLVYNKTGSTGHLIGDMGILVPKTKKGNRHPYAIVGIIERSSKATDYGNWMMARGNVIRQVSTMVYQEMKKKYQLL</sequence>
<dbReference type="Proteomes" id="UP000184603">
    <property type="component" value="Unassembled WGS sequence"/>
</dbReference>
<dbReference type="PANTHER" id="PTHR35333:SF3">
    <property type="entry name" value="BETA-LACTAMASE-TYPE TRANSPEPTIDASE FOLD CONTAINING PROTEIN"/>
    <property type="match status" value="1"/>
</dbReference>
<name>A0A1M7Y1B7_9BACT</name>
<dbReference type="Gene3D" id="3.40.710.10">
    <property type="entry name" value="DD-peptidase/beta-lactamase superfamily"/>
    <property type="match status" value="1"/>
</dbReference>
<organism evidence="7 8">
    <name type="scientific">Desulfopila aestuarii DSM 18488</name>
    <dbReference type="NCBI Taxonomy" id="1121416"/>
    <lineage>
        <taxon>Bacteria</taxon>
        <taxon>Pseudomonadati</taxon>
        <taxon>Thermodesulfobacteriota</taxon>
        <taxon>Desulfobulbia</taxon>
        <taxon>Desulfobulbales</taxon>
        <taxon>Desulfocapsaceae</taxon>
        <taxon>Desulfopila</taxon>
    </lineage>
</organism>
<dbReference type="EMBL" id="FRFE01000004">
    <property type="protein sequence ID" value="SHO45576.1"/>
    <property type="molecule type" value="Genomic_DNA"/>
</dbReference>
<gene>
    <name evidence="7" type="ORF">SAMN02745220_01137</name>
</gene>
<dbReference type="InterPro" id="IPR012338">
    <property type="entry name" value="Beta-lactam/transpept-like"/>
</dbReference>
<dbReference type="InterPro" id="IPR045155">
    <property type="entry name" value="Beta-lactam_cat"/>
</dbReference>
<dbReference type="GO" id="GO:0046677">
    <property type="term" value="P:response to antibiotic"/>
    <property type="evidence" value="ECO:0007669"/>
    <property type="project" value="InterPro"/>
</dbReference>
<evidence type="ECO:0000313" key="8">
    <source>
        <dbReference type="Proteomes" id="UP000184603"/>
    </source>
</evidence>
<comment type="catalytic activity">
    <reaction evidence="1">
        <text>a beta-lactam + H2O = a substituted beta-amino acid</text>
        <dbReference type="Rhea" id="RHEA:20401"/>
        <dbReference type="ChEBI" id="CHEBI:15377"/>
        <dbReference type="ChEBI" id="CHEBI:35627"/>
        <dbReference type="ChEBI" id="CHEBI:140347"/>
        <dbReference type="EC" id="3.5.2.6"/>
    </reaction>
</comment>
<keyword evidence="8" id="KW-1185">Reference proteome</keyword>
<feature type="domain" description="Beta-lactamase class A catalytic" evidence="6">
    <location>
        <begin position="318"/>
        <end position="364"/>
    </location>
</feature>
<dbReference type="RefSeq" id="WP_073612483.1">
    <property type="nucleotide sequence ID" value="NZ_FRFE01000004.1"/>
</dbReference>
<feature type="compositionally biased region" description="Polar residues" evidence="4">
    <location>
        <begin position="233"/>
        <end position="254"/>
    </location>
</feature>
<comment type="similarity">
    <text evidence="2">Belongs to the class-A beta-lactamase family.</text>
</comment>
<feature type="domain" description="Beta-lactamase class A catalytic" evidence="6">
    <location>
        <begin position="369"/>
        <end position="497"/>
    </location>
</feature>
<dbReference type="GO" id="GO:0008800">
    <property type="term" value="F:beta-lactamase activity"/>
    <property type="evidence" value="ECO:0007669"/>
    <property type="project" value="UniProtKB-EC"/>
</dbReference>
<evidence type="ECO:0000256" key="1">
    <source>
        <dbReference type="ARBA" id="ARBA00001526"/>
    </source>
</evidence>
<dbReference type="AlphaFoldDB" id="A0A1M7Y1B7"/>
<dbReference type="InterPro" id="IPR000871">
    <property type="entry name" value="Beta-lactam_class-A"/>
</dbReference>
<evidence type="ECO:0000259" key="6">
    <source>
        <dbReference type="Pfam" id="PF13354"/>
    </source>
</evidence>
<feature type="signal peptide" evidence="5">
    <location>
        <begin position="1"/>
        <end position="25"/>
    </location>
</feature>
<evidence type="ECO:0000256" key="5">
    <source>
        <dbReference type="SAM" id="SignalP"/>
    </source>
</evidence>
<evidence type="ECO:0000256" key="3">
    <source>
        <dbReference type="ARBA" id="ARBA00012865"/>
    </source>
</evidence>
<dbReference type="SUPFAM" id="SSF56601">
    <property type="entry name" value="beta-lactamase/transpeptidase-like"/>
    <property type="match status" value="1"/>
</dbReference>
<feature type="chain" id="PRO_5011980405" description="beta-lactamase" evidence="5">
    <location>
        <begin position="26"/>
        <end position="549"/>
    </location>
</feature>
<dbReference type="STRING" id="1121416.SAMN02745220_01137"/>
<feature type="region of interest" description="Disordered" evidence="4">
    <location>
        <begin position="217"/>
        <end position="257"/>
    </location>
</feature>
<evidence type="ECO:0000313" key="7">
    <source>
        <dbReference type="EMBL" id="SHO45576.1"/>
    </source>
</evidence>
<dbReference type="EC" id="3.5.2.6" evidence="3"/>
<accession>A0A1M7Y1B7</accession>
<evidence type="ECO:0000256" key="4">
    <source>
        <dbReference type="SAM" id="MobiDB-lite"/>
    </source>
</evidence>
<dbReference type="PANTHER" id="PTHR35333">
    <property type="entry name" value="BETA-LACTAMASE"/>
    <property type="match status" value="1"/>
</dbReference>
<protein>
    <recommendedName>
        <fullName evidence="3">beta-lactamase</fullName>
        <ecNumber evidence="3">3.5.2.6</ecNumber>
    </recommendedName>
</protein>
<keyword evidence="5" id="KW-0732">Signal</keyword>
<evidence type="ECO:0000256" key="2">
    <source>
        <dbReference type="ARBA" id="ARBA00009009"/>
    </source>
</evidence>
<proteinExistence type="inferred from homology"/>
<dbReference type="Pfam" id="PF13354">
    <property type="entry name" value="Beta-lactamase2"/>
    <property type="match status" value="2"/>
</dbReference>